<evidence type="ECO:0000313" key="8">
    <source>
        <dbReference type="Proteomes" id="UP000321614"/>
    </source>
</evidence>
<organism evidence="7 8">
    <name type="scientific">Campylobacter insulaenigrae</name>
    <dbReference type="NCBI Taxonomy" id="260714"/>
    <lineage>
        <taxon>Bacteria</taxon>
        <taxon>Pseudomonadati</taxon>
        <taxon>Campylobacterota</taxon>
        <taxon>Epsilonproteobacteria</taxon>
        <taxon>Campylobacterales</taxon>
        <taxon>Campylobacteraceae</taxon>
        <taxon>Campylobacter</taxon>
    </lineage>
</organism>
<keyword evidence="8" id="KW-1185">Reference proteome</keyword>
<dbReference type="GO" id="GO:0032259">
    <property type="term" value="P:methylation"/>
    <property type="evidence" value="ECO:0007669"/>
    <property type="project" value="UniProtKB-KW"/>
</dbReference>
<evidence type="ECO:0000256" key="1">
    <source>
        <dbReference type="ARBA" id="ARBA00022603"/>
    </source>
</evidence>
<dbReference type="PROSITE" id="PS01230">
    <property type="entry name" value="TRMA_1"/>
    <property type="match status" value="1"/>
</dbReference>
<feature type="active site" evidence="6">
    <location>
        <position position="303"/>
    </location>
</feature>
<dbReference type="InterPro" id="IPR011869">
    <property type="entry name" value="TrmA_MeTrfase"/>
</dbReference>
<dbReference type="Pfam" id="PF05958">
    <property type="entry name" value="tRNA_U5-meth_tr"/>
    <property type="match status" value="1"/>
</dbReference>
<protein>
    <submittedName>
        <fullName evidence="7">tRNA (Uridine(54)-C5)-methyltransferase TrmA</fullName>
        <ecNumber evidence="7">2.1.1.35</ecNumber>
    </submittedName>
</protein>
<feature type="binding site" evidence="5">
    <location>
        <position position="197"/>
    </location>
    <ligand>
        <name>S-adenosyl-L-methionine</name>
        <dbReference type="ChEBI" id="CHEBI:59789"/>
    </ligand>
</feature>
<proteinExistence type="inferred from homology"/>
<dbReference type="HAMAP" id="MF_01011">
    <property type="entry name" value="RNA_methyltr_TrmA"/>
    <property type="match status" value="1"/>
</dbReference>
<dbReference type="CDD" id="cd02440">
    <property type="entry name" value="AdoMet_MTases"/>
    <property type="match status" value="1"/>
</dbReference>
<dbReference type="PROSITE" id="PS51687">
    <property type="entry name" value="SAM_MT_RNA_M5U"/>
    <property type="match status" value="1"/>
</dbReference>
<keyword evidence="1 5" id="KW-0489">Methyltransferase</keyword>
<evidence type="ECO:0000256" key="5">
    <source>
        <dbReference type="PROSITE-ProRule" id="PRU01024"/>
    </source>
</evidence>
<feature type="binding site" evidence="5">
    <location>
        <position position="218"/>
    </location>
    <ligand>
        <name>S-adenosyl-L-methionine</name>
        <dbReference type="ChEBI" id="CHEBI:59789"/>
    </ligand>
</feature>
<reference evidence="7 8" key="1">
    <citation type="submission" date="2019-07" db="EMBL/GenBank/DDBJ databases">
        <title>Rapid identification of Enteric Bacteria from Whole Genome Sequences (WGS) using Average Nucleotide Identity (ANI).</title>
        <authorList>
            <person name="Lane C."/>
        </authorList>
    </citation>
    <scope>NUCLEOTIDE SEQUENCE [LARGE SCALE GENOMIC DNA]</scope>
    <source>
        <strain evidence="7 8">2011D-8905</strain>
    </source>
</reference>
<sequence>MHFEEKIILNKALFSSLFNGEIQCFNSPSSAYRTRAEFSIYHDENNKIHYAMHENKKKIPIQKFEKAEKVIQEFMPILLENINEKLAHKLFGIEFLSTKLDLSVTLLYHKNIEEIFEDLKKISCDLNIKLIARSKGKKIVFNGENLRQELDINGKKIFYEFNNECFIQPNTYINEKMIEWVLSCIKKDEKKDLLELYCGYGNFTIALASNFNEILATEISKKNIEFALRNCILNDILNISFVRLSSEELSQAFEKQREFNRLKNINLDTFNISHVLVDPPRAGLDENVIKLINKFQNIIYISCNPITLKNDLEILCNTHKIIRFAFFDQFANTPHLECGVYLTQK</sequence>
<feature type="binding site" evidence="5">
    <location>
        <position position="168"/>
    </location>
    <ligand>
        <name>S-adenosyl-L-methionine</name>
        <dbReference type="ChEBI" id="CHEBI:59789"/>
    </ligand>
</feature>
<dbReference type="SUPFAM" id="SSF53335">
    <property type="entry name" value="S-adenosyl-L-methionine-dependent methyltransferases"/>
    <property type="match status" value="1"/>
</dbReference>
<feature type="active site" description="Nucleophile" evidence="5">
    <location>
        <position position="303"/>
    </location>
</feature>
<dbReference type="InterPro" id="IPR029063">
    <property type="entry name" value="SAM-dependent_MTases_sf"/>
</dbReference>
<dbReference type="Proteomes" id="UP000321614">
    <property type="component" value="Unassembled WGS sequence"/>
</dbReference>
<evidence type="ECO:0000256" key="4">
    <source>
        <dbReference type="ARBA" id="ARBA00022694"/>
    </source>
</evidence>
<dbReference type="EMBL" id="VOAW01000015">
    <property type="protein sequence ID" value="TWO24559.1"/>
    <property type="molecule type" value="Genomic_DNA"/>
</dbReference>
<keyword evidence="4" id="KW-0819">tRNA processing</keyword>
<dbReference type="PANTHER" id="PTHR47790">
    <property type="entry name" value="TRNA/TMRNA (URACIL-C(5))-METHYLTRANSFERASE"/>
    <property type="match status" value="1"/>
</dbReference>
<accession>A0ABY3G373</accession>
<feature type="binding site" evidence="5">
    <location>
        <position position="278"/>
    </location>
    <ligand>
        <name>S-adenosyl-L-methionine</name>
        <dbReference type="ChEBI" id="CHEBI:59789"/>
    </ligand>
</feature>
<dbReference type="InterPro" id="IPR010280">
    <property type="entry name" value="U5_MeTrfase_fam"/>
</dbReference>
<dbReference type="RefSeq" id="WP_147500916.1">
    <property type="nucleotide sequence ID" value="NZ_VOAW01000015.1"/>
</dbReference>
<comment type="caution">
    <text evidence="7">The sequence shown here is derived from an EMBL/GenBank/DDBJ whole genome shotgun (WGS) entry which is preliminary data.</text>
</comment>
<evidence type="ECO:0000256" key="2">
    <source>
        <dbReference type="ARBA" id="ARBA00022679"/>
    </source>
</evidence>
<dbReference type="InterPro" id="IPR030390">
    <property type="entry name" value="MeTrfase_TrmA_AS"/>
</dbReference>
<dbReference type="EC" id="2.1.1.35" evidence="7"/>
<name>A0ABY3G373_9BACT</name>
<evidence type="ECO:0000313" key="7">
    <source>
        <dbReference type="EMBL" id="TWO24559.1"/>
    </source>
</evidence>
<dbReference type="Gene3D" id="2.40.50.1070">
    <property type="match status" value="1"/>
</dbReference>
<dbReference type="PANTHER" id="PTHR47790:SF2">
    <property type="entry name" value="TRNA_TMRNA (URACIL-C(5))-METHYLTRANSFERASE"/>
    <property type="match status" value="1"/>
</dbReference>
<dbReference type="GO" id="GO:0030697">
    <property type="term" value="F:tRNA (uracil(54)-C5)-methyltransferase activity, S-adenosyl methionine-dependent"/>
    <property type="evidence" value="ECO:0007669"/>
    <property type="project" value="UniProtKB-EC"/>
</dbReference>
<dbReference type="Gene3D" id="3.40.50.150">
    <property type="entry name" value="Vaccinia Virus protein VP39"/>
    <property type="match status" value="1"/>
</dbReference>
<evidence type="ECO:0000256" key="3">
    <source>
        <dbReference type="ARBA" id="ARBA00022691"/>
    </source>
</evidence>
<evidence type="ECO:0000256" key="6">
    <source>
        <dbReference type="PROSITE-ProRule" id="PRU10015"/>
    </source>
</evidence>
<keyword evidence="3 5" id="KW-0949">S-adenosyl-L-methionine</keyword>
<dbReference type="NCBIfam" id="TIGR02143">
    <property type="entry name" value="trmA_only"/>
    <property type="match status" value="1"/>
</dbReference>
<keyword evidence="2 5" id="KW-0808">Transferase</keyword>
<comment type="similarity">
    <text evidence="5">Belongs to the class I-like SAM-binding methyltransferase superfamily. RNA M5U methyltransferase family.</text>
</comment>
<gene>
    <name evidence="7" type="primary">trmA</name>
    <name evidence="7" type="ORF">ZA01_05490</name>
</gene>